<accession>A0ABY6GMJ5</accession>
<dbReference type="SUPFAM" id="SSF53756">
    <property type="entry name" value="UDP-Glycosyltransferase/glycogen phosphorylase"/>
    <property type="match status" value="1"/>
</dbReference>
<protein>
    <recommendedName>
        <fullName evidence="1">Glycosyl transferase family 1 domain-containing protein</fullName>
    </recommendedName>
</protein>
<proteinExistence type="predicted"/>
<dbReference type="PANTHER" id="PTHR12526">
    <property type="entry name" value="GLYCOSYLTRANSFERASE"/>
    <property type="match status" value="1"/>
</dbReference>
<dbReference type="Proteomes" id="UP001156193">
    <property type="component" value="Segment"/>
</dbReference>
<evidence type="ECO:0000259" key="1">
    <source>
        <dbReference type="Pfam" id="PF00534"/>
    </source>
</evidence>
<evidence type="ECO:0000313" key="3">
    <source>
        <dbReference type="Proteomes" id="UP001156193"/>
    </source>
</evidence>
<sequence>MRIGVLFPPFFKITEDSHKLYGGLEIRTRELALRLRDIGHEIIVFAPEGSHLPGIEIITNHPTWNQALQQTPYDLEKKQVVDNFDTLKSCDFVIDDTHFKYFHYLKILAYRTGERFPNTLFSWDFAPSIDSFPHDVPFTVIGVSKYIMSQLRMKDPKGIHRFRYAYPFVARLYENFEISEGERKTFLFLARFSTVKGPQFIIQLARDFPSCNFIMAGDVLFTQEPHVAQACLEASEELDNLEVYFNIPWQKKIELLQRCSAVIAPHIWAEPFGLQMAESLMFGKPVLASSLGGAPEIVNKYTGILIRPTRDFYGELKQTFRAFLKKKFDPKRCRERALSLDFNREGYKIYVEEIQRR</sequence>
<dbReference type="InterPro" id="IPR001296">
    <property type="entry name" value="Glyco_trans_1"/>
</dbReference>
<reference evidence="2 3" key="1">
    <citation type="submission" date="2022-09" db="EMBL/GenBank/DDBJ databases">
        <title>Evolutionary Diversification of Methanotrophic Ca. Methanophagales (ANME-1) and Their Expansive Virome.</title>
        <authorList>
            <person name="Laso-Perez R."/>
            <person name="Wu F."/>
            <person name="Cremiere A."/>
            <person name="Speth D."/>
            <person name="Magyar J.S."/>
            <person name="Krupovic M."/>
            <person name="Orphan V.J."/>
        </authorList>
    </citation>
    <scope>NUCLEOTIDE SEQUENCE [LARGE SCALE GENOMIC DNA]</scope>
    <source>
        <strain evidence="2">PBV299</strain>
    </source>
</reference>
<keyword evidence="3" id="KW-1185">Reference proteome</keyword>
<feature type="domain" description="Glycosyl transferase family 1" evidence="1">
    <location>
        <begin position="180"/>
        <end position="337"/>
    </location>
</feature>
<dbReference type="Pfam" id="PF00534">
    <property type="entry name" value="Glycos_transf_1"/>
    <property type="match status" value="1"/>
</dbReference>
<name>A0ABY6GMJ5_9CAUD</name>
<dbReference type="EMBL" id="OP413838">
    <property type="protein sequence ID" value="UYL64853.1"/>
    <property type="molecule type" value="Genomic_DNA"/>
</dbReference>
<organism evidence="2 3">
    <name type="scientific">Methanophagales virus PBV299</name>
    <dbReference type="NCBI Taxonomy" id="2987730"/>
    <lineage>
        <taxon>Viruses</taxon>
        <taxon>Duplodnaviria</taxon>
        <taxon>Heunggongvirae</taxon>
        <taxon>Uroviricota</taxon>
        <taxon>Caudoviricetes</taxon>
        <taxon>Nakonvirales</taxon>
        <taxon>Ahpuchviridae</taxon>
        <taxon>Kisinvirus</taxon>
        <taxon>Kisinvirus pescaderoense</taxon>
    </lineage>
</organism>
<dbReference type="Gene3D" id="3.40.50.2000">
    <property type="entry name" value="Glycogen Phosphorylase B"/>
    <property type="match status" value="2"/>
</dbReference>
<evidence type="ECO:0000313" key="2">
    <source>
        <dbReference type="EMBL" id="UYL64853.1"/>
    </source>
</evidence>
<gene>
    <name evidence="2" type="ORF">OFDIEDLO_00057</name>
</gene>